<name>J9C8V1_9ZZZZ</name>
<accession>J9C8V1</accession>
<sequence length="43" mass="4988">MCCAAISNRTIWSLVVRSRRTLSHPKECSRYRPSTVWQPSLPI</sequence>
<proteinExistence type="predicted"/>
<comment type="caution">
    <text evidence="1">The sequence shown here is derived from an EMBL/GenBank/DDBJ whole genome shotgun (WGS) entry which is preliminary data.</text>
</comment>
<organism evidence="1">
    <name type="scientific">gut metagenome</name>
    <dbReference type="NCBI Taxonomy" id="749906"/>
    <lineage>
        <taxon>unclassified sequences</taxon>
        <taxon>metagenomes</taxon>
        <taxon>organismal metagenomes</taxon>
    </lineage>
</organism>
<gene>
    <name evidence="1" type="ORF">EVA_15562</name>
</gene>
<reference evidence="1" key="1">
    <citation type="journal article" date="2012" name="PLoS ONE">
        <title>Gene sets for utilization of primary and secondary nutrition supplies in the distal gut of endangered iberian lynx.</title>
        <authorList>
            <person name="Alcaide M."/>
            <person name="Messina E."/>
            <person name="Richter M."/>
            <person name="Bargiela R."/>
            <person name="Peplies J."/>
            <person name="Huws S.A."/>
            <person name="Newbold C.J."/>
            <person name="Golyshin P.N."/>
            <person name="Simon M.A."/>
            <person name="Lopez G."/>
            <person name="Yakimov M.M."/>
            <person name="Ferrer M."/>
        </authorList>
    </citation>
    <scope>NUCLEOTIDE SEQUENCE</scope>
</reference>
<dbReference type="EMBL" id="AMCI01005340">
    <property type="protein sequence ID" value="EJW96330.1"/>
    <property type="molecule type" value="Genomic_DNA"/>
</dbReference>
<protein>
    <submittedName>
        <fullName evidence="1">Uncharacterized protein</fullName>
    </submittedName>
</protein>
<dbReference type="AlphaFoldDB" id="J9C8V1"/>
<evidence type="ECO:0000313" key="1">
    <source>
        <dbReference type="EMBL" id="EJW96330.1"/>
    </source>
</evidence>